<name>A0ABQ4KFT9_9BACI</name>
<dbReference type="InterPro" id="IPR050490">
    <property type="entry name" value="Bact_solute-bd_prot1"/>
</dbReference>
<sequence>MEKAKLSCLFFVVLIFLVLLAACNNEEKTGGKANDAKDIELTEPGTFPITKEKVTMRVLVPSHALVEDYKTNKFTKWYEEKTNVHIEWEVIPSQNAEEKLNLVLSSGDLPDVIMNSPVTLSQLMIYGSQGMFLPLNDLIQDYGTDVKSFLDGRPDILESITAPDGNIYSMPYINECYHCTLAQKLWIYQPWLDELGLEMPETTEEFYQVLKAFKEQDPNGNGKQDEIPIAGNKDLWPFPSYLMDPFIYNVMYVENGKIQVPYTKPEWKEGLKYIHQLYDEGLMAKESLTQDQDQLKRLGNSKETILGMAMGYWQGDFMTSGGNSGKWLDYVAVPPLKGPDGNRVSWYQPPVPGRASFIITNQAKYPEVALRWAEGFYQEEVTLRAVIGEKDKDWRWAEEGEVGINGKPAKWVRLASYGEVQNTHWAQQGPVIRTNEFRLSEMTTDDQPLEALLYKETKEKYEPYKPDEDMIVPPLYFNEEQSAELAEIEATIQNFVDESNARFISGDDDIDKGWDQYLATLEGMNLDRYIEIYQEAFDEKYK</sequence>
<dbReference type="RefSeq" id="WP_212965769.1">
    <property type="nucleotide sequence ID" value="NZ_BORB01000007.1"/>
</dbReference>
<dbReference type="PROSITE" id="PS51257">
    <property type="entry name" value="PROKAR_LIPOPROTEIN"/>
    <property type="match status" value="1"/>
</dbReference>
<keyword evidence="3" id="KW-1185">Reference proteome</keyword>
<dbReference type="Pfam" id="PF01547">
    <property type="entry name" value="SBP_bac_1"/>
    <property type="match status" value="1"/>
</dbReference>
<proteinExistence type="predicted"/>
<dbReference type="EMBL" id="BORB01000007">
    <property type="protein sequence ID" value="GIN56839.1"/>
    <property type="molecule type" value="Genomic_DNA"/>
</dbReference>
<dbReference type="CDD" id="cd13581">
    <property type="entry name" value="PBP2_AlgQ_like_2"/>
    <property type="match status" value="1"/>
</dbReference>
<dbReference type="PANTHER" id="PTHR43649">
    <property type="entry name" value="ARABINOSE-BINDING PROTEIN-RELATED"/>
    <property type="match status" value="1"/>
</dbReference>
<feature type="signal peptide" evidence="1">
    <location>
        <begin position="1"/>
        <end position="21"/>
    </location>
</feature>
<organism evidence="2 3">
    <name type="scientific">Lederbergia ruris</name>
    <dbReference type="NCBI Taxonomy" id="217495"/>
    <lineage>
        <taxon>Bacteria</taxon>
        <taxon>Bacillati</taxon>
        <taxon>Bacillota</taxon>
        <taxon>Bacilli</taxon>
        <taxon>Bacillales</taxon>
        <taxon>Bacillaceae</taxon>
        <taxon>Lederbergia</taxon>
    </lineage>
</organism>
<evidence type="ECO:0000256" key="1">
    <source>
        <dbReference type="SAM" id="SignalP"/>
    </source>
</evidence>
<feature type="chain" id="PRO_5046537038" evidence="1">
    <location>
        <begin position="22"/>
        <end position="542"/>
    </location>
</feature>
<dbReference type="SUPFAM" id="SSF53850">
    <property type="entry name" value="Periplasmic binding protein-like II"/>
    <property type="match status" value="1"/>
</dbReference>
<dbReference type="Proteomes" id="UP000679950">
    <property type="component" value="Unassembled WGS sequence"/>
</dbReference>
<comment type="caution">
    <text evidence="2">The sequence shown here is derived from an EMBL/GenBank/DDBJ whole genome shotgun (WGS) entry which is preliminary data.</text>
</comment>
<keyword evidence="1" id="KW-0732">Signal</keyword>
<reference evidence="2 3" key="1">
    <citation type="submission" date="2021-03" db="EMBL/GenBank/DDBJ databases">
        <title>Antimicrobial resistance genes in bacteria isolated from Japanese honey, and their potential for conferring macrolide and lincosamide resistance in the American foulbrood pathogen Paenibacillus larvae.</title>
        <authorList>
            <person name="Okamoto M."/>
            <person name="Kumagai M."/>
            <person name="Kanamori H."/>
            <person name="Takamatsu D."/>
        </authorList>
    </citation>
    <scope>NUCLEOTIDE SEQUENCE [LARGE SCALE GENOMIC DNA]</scope>
    <source>
        <strain evidence="2 3">J8TS2</strain>
    </source>
</reference>
<evidence type="ECO:0000313" key="2">
    <source>
        <dbReference type="EMBL" id="GIN56839.1"/>
    </source>
</evidence>
<accession>A0ABQ4KFT9</accession>
<gene>
    <name evidence="2" type="ORF">J8TS2_11580</name>
</gene>
<dbReference type="Gene3D" id="3.40.190.10">
    <property type="entry name" value="Periplasmic binding protein-like II"/>
    <property type="match status" value="2"/>
</dbReference>
<dbReference type="PANTHER" id="PTHR43649:SF12">
    <property type="entry name" value="DIACETYLCHITOBIOSE BINDING PROTEIN DASA"/>
    <property type="match status" value="1"/>
</dbReference>
<dbReference type="InterPro" id="IPR006059">
    <property type="entry name" value="SBP"/>
</dbReference>
<protein>
    <submittedName>
        <fullName evidence="2">Sugar ABC transporter substrate-binding protein</fullName>
    </submittedName>
</protein>
<evidence type="ECO:0000313" key="3">
    <source>
        <dbReference type="Proteomes" id="UP000679950"/>
    </source>
</evidence>